<dbReference type="eggNOG" id="COG1413">
    <property type="taxonomic scope" value="Bacteria"/>
</dbReference>
<dbReference type="KEGG" id="csn:Cyast_1343"/>
<dbReference type="GO" id="GO:0030089">
    <property type="term" value="C:phycobilisome"/>
    <property type="evidence" value="ECO:0007669"/>
    <property type="project" value="UniProtKB-KW"/>
</dbReference>
<dbReference type="SUPFAM" id="SSF48371">
    <property type="entry name" value="ARM repeat"/>
    <property type="match status" value="1"/>
</dbReference>
<gene>
    <name evidence="3" type="ordered locus">Cyast_1343</name>
</gene>
<organism evidence="3 4">
    <name type="scientific">Cyanobacterium stanieri (strain ATCC 29140 / PCC 7202)</name>
    <dbReference type="NCBI Taxonomy" id="292563"/>
    <lineage>
        <taxon>Bacteria</taxon>
        <taxon>Bacillati</taxon>
        <taxon>Cyanobacteriota</taxon>
        <taxon>Cyanophyceae</taxon>
        <taxon>Oscillatoriophycideae</taxon>
        <taxon>Chroococcales</taxon>
        <taxon>Geminocystaceae</taxon>
        <taxon>Cyanobacterium</taxon>
    </lineage>
</organism>
<dbReference type="InterPro" id="IPR004155">
    <property type="entry name" value="PBS_lyase_HEAT"/>
</dbReference>
<evidence type="ECO:0000256" key="2">
    <source>
        <dbReference type="ARBA" id="ARBA00022738"/>
    </source>
</evidence>
<keyword evidence="4" id="KW-1185">Reference proteome</keyword>
<reference evidence="4" key="1">
    <citation type="journal article" date="2013" name="Proc. Natl. Acad. Sci. U.S.A.">
        <title>Improving the coverage of the cyanobacterial phylum using diversity-driven genome sequencing.</title>
        <authorList>
            <person name="Shih P.M."/>
            <person name="Wu D."/>
            <person name="Latifi A."/>
            <person name="Axen S.D."/>
            <person name="Fewer D.P."/>
            <person name="Talla E."/>
            <person name="Calteau A."/>
            <person name="Cai F."/>
            <person name="Tandeau de Marsac N."/>
            <person name="Rippka R."/>
            <person name="Herdman M."/>
            <person name="Sivonen K."/>
            <person name="Coursin T."/>
            <person name="Laurent T."/>
            <person name="Goodwin L."/>
            <person name="Nolan M."/>
            <person name="Davenport K.W."/>
            <person name="Han C.S."/>
            <person name="Rubin E.M."/>
            <person name="Eisen J.A."/>
            <person name="Woyke T."/>
            <person name="Gugger M."/>
            <person name="Kerfeld C.A."/>
        </authorList>
    </citation>
    <scope>NUCLEOTIDE SEQUENCE [LARGE SCALE GENOMIC DNA]</scope>
    <source>
        <strain evidence="4">ATCC 29140 / PCC 7202</strain>
    </source>
</reference>
<keyword evidence="2" id="KW-0605">Phycobilisome</keyword>
<evidence type="ECO:0000313" key="4">
    <source>
        <dbReference type="Proteomes" id="UP000010483"/>
    </source>
</evidence>
<dbReference type="HOGENOM" id="CLU_1106290_0_0_3"/>
<dbReference type="PANTHER" id="PTHR12697:SF5">
    <property type="entry name" value="DEOXYHYPUSINE HYDROXYLASE"/>
    <property type="match status" value="1"/>
</dbReference>
<dbReference type="PATRIC" id="fig|292563.3.peg.1404"/>
<dbReference type="AlphaFoldDB" id="K9YMI2"/>
<dbReference type="BioCyc" id="CSTA292563:G1353-1356-MONOMER"/>
<dbReference type="Proteomes" id="UP000010483">
    <property type="component" value="Chromosome"/>
</dbReference>
<dbReference type="InterPro" id="IPR016024">
    <property type="entry name" value="ARM-type_fold"/>
</dbReference>
<accession>K9YMI2</accession>
<evidence type="ECO:0000313" key="3">
    <source>
        <dbReference type="EMBL" id="AFZ47308.1"/>
    </source>
</evidence>
<evidence type="ECO:0000256" key="1">
    <source>
        <dbReference type="ARBA" id="ARBA00022549"/>
    </source>
</evidence>
<proteinExistence type="predicted"/>
<dbReference type="PANTHER" id="PTHR12697">
    <property type="entry name" value="PBS LYASE HEAT-LIKE PROTEIN"/>
    <property type="match status" value="1"/>
</dbReference>
<dbReference type="SMART" id="SM00567">
    <property type="entry name" value="EZ_HEAT"/>
    <property type="match status" value="4"/>
</dbReference>
<sequence length="247" mass="27006">MNDSSLSNTAIDFDTLDPLDLIEENEPEKPDPDVMLGLLSSDDLQEQIEGVRAFCEISDSRAVPLLIERLSHNCPLIRVSAAYALGRNTDPVAVQPLIFALQNDWNGYVRKGVVWALGNSGDRAAFQPLLHALKHDIAAVRLWSASSIANVAKLDYEDNITAIPSLITTLRQDAIAAVRSNCAWAVGQLCRELPCNVVYNTAIDALIEALVEDEDLGVKEDAKTALLKLGDPRGLQMIEELEFEGVI</sequence>
<dbReference type="GO" id="GO:0016491">
    <property type="term" value="F:oxidoreductase activity"/>
    <property type="evidence" value="ECO:0007669"/>
    <property type="project" value="TreeGrafter"/>
</dbReference>
<dbReference type="STRING" id="292563.Cyast_1343"/>
<dbReference type="Gene3D" id="1.25.10.10">
    <property type="entry name" value="Leucine-rich Repeat Variant"/>
    <property type="match status" value="2"/>
</dbReference>
<keyword evidence="1" id="KW-0042">Antenna complex</keyword>
<protein>
    <submittedName>
        <fullName evidence="3">HEAT domain containing protein</fullName>
    </submittedName>
</protein>
<dbReference type="EMBL" id="CP003940">
    <property type="protein sequence ID" value="AFZ47308.1"/>
    <property type="molecule type" value="Genomic_DNA"/>
</dbReference>
<name>K9YMI2_CYASC</name>
<dbReference type="Pfam" id="PF13646">
    <property type="entry name" value="HEAT_2"/>
    <property type="match status" value="2"/>
</dbReference>
<dbReference type="InterPro" id="IPR011989">
    <property type="entry name" value="ARM-like"/>
</dbReference>